<proteinExistence type="predicted"/>
<gene>
    <name evidence="1" type="ORF">GUH15_31115</name>
</gene>
<sequence length="88" mass="10303">YIINVLEPKCWDDGGDPDDTAAPEAFRKSTLLAQHVSFLKDFFRAYKDFSDVHIDTIEIMVSKLYAKWGITERSNFRRMRPEDYPILS</sequence>
<dbReference type="EMBL" id="JAABFR010002574">
    <property type="protein sequence ID" value="MBD4340417.1"/>
    <property type="molecule type" value="Genomic_DNA"/>
</dbReference>
<dbReference type="Proteomes" id="UP000653002">
    <property type="component" value="Unassembled WGS sequence"/>
</dbReference>
<protein>
    <submittedName>
        <fullName evidence="1">Type VI secretion protein</fullName>
    </submittedName>
</protein>
<name>A0A8I0HDI4_XANCI</name>
<accession>A0A8I0HDI4</accession>
<dbReference type="AlphaFoldDB" id="A0A8I0HDI4"/>
<evidence type="ECO:0000313" key="1">
    <source>
        <dbReference type="EMBL" id="MBD4340417.1"/>
    </source>
</evidence>
<organism evidence="1 2">
    <name type="scientific">Xanthomonas citri pv. citri</name>
    <dbReference type="NCBI Taxonomy" id="611301"/>
    <lineage>
        <taxon>Bacteria</taxon>
        <taxon>Pseudomonadati</taxon>
        <taxon>Pseudomonadota</taxon>
        <taxon>Gammaproteobacteria</taxon>
        <taxon>Lysobacterales</taxon>
        <taxon>Lysobacteraceae</taxon>
        <taxon>Xanthomonas</taxon>
    </lineage>
</organism>
<comment type="caution">
    <text evidence="1">The sequence shown here is derived from an EMBL/GenBank/DDBJ whole genome shotgun (WGS) entry which is preliminary data.</text>
</comment>
<feature type="non-terminal residue" evidence="1">
    <location>
        <position position="1"/>
    </location>
</feature>
<reference evidence="1" key="1">
    <citation type="submission" date="2020-01" db="EMBL/GenBank/DDBJ databases">
        <authorList>
            <person name="Richard D."/>
        </authorList>
    </citation>
    <scope>NUCLEOTIDE SEQUENCE</scope>
    <source>
        <strain evidence="1">JP541</strain>
    </source>
</reference>
<evidence type="ECO:0000313" key="2">
    <source>
        <dbReference type="Proteomes" id="UP000653002"/>
    </source>
</evidence>
<feature type="non-terminal residue" evidence="1">
    <location>
        <position position="88"/>
    </location>
</feature>
<dbReference type="Gene3D" id="1.10.8.730">
    <property type="match status" value="1"/>
</dbReference>